<feature type="compositionally biased region" description="Basic residues" evidence="1">
    <location>
        <begin position="50"/>
        <end position="60"/>
    </location>
</feature>
<feature type="compositionally biased region" description="Basic and acidic residues" evidence="1">
    <location>
        <begin position="211"/>
        <end position="241"/>
    </location>
</feature>
<reference evidence="2 3" key="1">
    <citation type="submission" date="2016-04" db="EMBL/GenBank/DDBJ databases">
        <title>Draft genome of Fonsecaea erecta CBS 125763.</title>
        <authorList>
            <person name="Weiss V.A."/>
            <person name="Vicente V.A."/>
            <person name="Raittz R.T."/>
            <person name="Moreno L.F."/>
            <person name="De Souza E.M."/>
            <person name="Pedrosa F.O."/>
            <person name="Steffens M.B."/>
            <person name="Faoro H."/>
            <person name="Tadra-Sfeir M.Z."/>
            <person name="Najafzadeh M.J."/>
            <person name="Felipe M.S."/>
            <person name="Teixeira M."/>
            <person name="Sun J."/>
            <person name="Xi L."/>
            <person name="Gomes R."/>
            <person name="De Azevedo C.M."/>
            <person name="Salgado C.G."/>
            <person name="Da Silva M.B."/>
            <person name="Nascimento M.F."/>
            <person name="Queiroz-Telles F."/>
            <person name="Attili D.S."/>
            <person name="Gorbushina A."/>
        </authorList>
    </citation>
    <scope>NUCLEOTIDE SEQUENCE [LARGE SCALE GENOMIC DNA]</scope>
    <source>
        <strain evidence="2 3">CBS 125763</strain>
    </source>
</reference>
<dbReference type="Proteomes" id="UP000078343">
    <property type="component" value="Unassembled WGS sequence"/>
</dbReference>
<feature type="region of interest" description="Disordered" evidence="1">
    <location>
        <begin position="27"/>
        <end position="87"/>
    </location>
</feature>
<dbReference type="OrthoDB" id="4158853at2759"/>
<sequence>MPATFHHPPSLSSALSSLRSQELLSPPISNKSAEDIPFKAETPDHPSLNMKKRRNHRHGRHDNVCRPTKAGYKKKARQCKDQGSGTRHRSYFLRRTLSLPSVQPRFDLGTVKLLQSPQRRARRWTVPTKALSTQGLATLVPVDANACTADPPSAMRFDSNRSPAMITLRRATTSRSRKQATLTSFPPPKFRRHGSGLLSMFLNSITGYDEGVNHDDTDRDRTRPVAQKPREASTVGKDDIHPSTSSAAPPVQTEVVAVEPREPSSGPNQAAEPVRRCSTRYVSDNVVYEIIWDENCSLSSSDGELPSPPGQASLLQSRDLIGPETLERRLSKALSQSRRASHQEDWRNKSSYVPDSTLSTHGVWNNPKIIRLLREPASRNLPHSRAFKRGKMRLSSSTDVEVDEGSKRRALEEASTNGVEFFPPLRSRANTNGSGKAKAPWFINIWGTAERLGPLPFDLLEEGSGLEVARSRYGSMIGVSSHSKRRTASAEGHLQSSRTRSTKSHSRRASESRASDDETRPLLETT</sequence>
<dbReference type="GeneID" id="30009232"/>
<gene>
    <name evidence="2" type="ORF">AYL99_05064</name>
</gene>
<feature type="compositionally biased region" description="Basic and acidic residues" evidence="1">
    <location>
        <begin position="508"/>
        <end position="526"/>
    </location>
</feature>
<evidence type="ECO:0000256" key="1">
    <source>
        <dbReference type="SAM" id="MobiDB-lite"/>
    </source>
</evidence>
<comment type="caution">
    <text evidence="2">The sequence shown here is derived from an EMBL/GenBank/DDBJ whole genome shotgun (WGS) entry which is preliminary data.</text>
</comment>
<feature type="compositionally biased region" description="Basic and acidic residues" evidence="1">
    <location>
        <begin position="32"/>
        <end position="44"/>
    </location>
</feature>
<dbReference type="AlphaFoldDB" id="A0A178ZK65"/>
<name>A0A178ZK65_9EURO</name>
<feature type="region of interest" description="Disordered" evidence="1">
    <location>
        <begin position="170"/>
        <end position="189"/>
    </location>
</feature>
<dbReference type="RefSeq" id="XP_018693429.1">
    <property type="nucleotide sequence ID" value="XM_018836576.1"/>
</dbReference>
<evidence type="ECO:0000313" key="2">
    <source>
        <dbReference type="EMBL" id="OAP60062.1"/>
    </source>
</evidence>
<keyword evidence="3" id="KW-1185">Reference proteome</keyword>
<protein>
    <submittedName>
        <fullName evidence="2">Uncharacterized protein</fullName>
    </submittedName>
</protein>
<proteinExistence type="predicted"/>
<dbReference type="EMBL" id="LVYI01000004">
    <property type="protein sequence ID" value="OAP60062.1"/>
    <property type="molecule type" value="Genomic_DNA"/>
</dbReference>
<evidence type="ECO:0000313" key="3">
    <source>
        <dbReference type="Proteomes" id="UP000078343"/>
    </source>
</evidence>
<feature type="region of interest" description="Disordered" evidence="1">
    <location>
        <begin position="209"/>
        <end position="252"/>
    </location>
</feature>
<feature type="compositionally biased region" description="Polar residues" evidence="1">
    <location>
        <begin position="170"/>
        <end position="184"/>
    </location>
</feature>
<organism evidence="2 3">
    <name type="scientific">Fonsecaea erecta</name>
    <dbReference type="NCBI Taxonomy" id="1367422"/>
    <lineage>
        <taxon>Eukaryota</taxon>
        <taxon>Fungi</taxon>
        <taxon>Dikarya</taxon>
        <taxon>Ascomycota</taxon>
        <taxon>Pezizomycotina</taxon>
        <taxon>Eurotiomycetes</taxon>
        <taxon>Chaetothyriomycetidae</taxon>
        <taxon>Chaetothyriales</taxon>
        <taxon>Herpotrichiellaceae</taxon>
        <taxon>Fonsecaea</taxon>
    </lineage>
</organism>
<accession>A0A178ZK65</accession>
<feature type="region of interest" description="Disordered" evidence="1">
    <location>
        <begin position="478"/>
        <end position="526"/>
    </location>
</feature>